<proteinExistence type="predicted"/>
<accession>A0A397TKJ1</accession>
<sequence>SALGIWDWKHSTLGIQDWKCKFCNKFGSGNSGLETFSSGNSGLETFGSGNSESEKKLSFVTFISLRNFIFFCLYVFSYFYCLSLDIFFIFII</sequence>
<keyword evidence="1" id="KW-1133">Transmembrane helix</keyword>
<comment type="caution">
    <text evidence="2">The sequence shown here is derived from an EMBL/GenBank/DDBJ whole genome shotgun (WGS) entry which is preliminary data.</text>
</comment>
<keyword evidence="1" id="KW-0812">Transmembrane</keyword>
<evidence type="ECO:0000313" key="2">
    <source>
        <dbReference type="EMBL" id="RIA97436.1"/>
    </source>
</evidence>
<protein>
    <submittedName>
        <fullName evidence="2">Uncharacterized protein</fullName>
    </submittedName>
</protein>
<keyword evidence="1" id="KW-0472">Membrane</keyword>
<dbReference type="Proteomes" id="UP000265703">
    <property type="component" value="Unassembled WGS sequence"/>
</dbReference>
<organism evidence="2 3">
    <name type="scientific">Glomus cerebriforme</name>
    <dbReference type="NCBI Taxonomy" id="658196"/>
    <lineage>
        <taxon>Eukaryota</taxon>
        <taxon>Fungi</taxon>
        <taxon>Fungi incertae sedis</taxon>
        <taxon>Mucoromycota</taxon>
        <taxon>Glomeromycotina</taxon>
        <taxon>Glomeromycetes</taxon>
        <taxon>Glomerales</taxon>
        <taxon>Glomeraceae</taxon>
        <taxon>Glomus</taxon>
    </lineage>
</organism>
<name>A0A397TKJ1_9GLOM</name>
<evidence type="ECO:0000256" key="1">
    <source>
        <dbReference type="SAM" id="Phobius"/>
    </source>
</evidence>
<keyword evidence="3" id="KW-1185">Reference proteome</keyword>
<reference evidence="2 3" key="1">
    <citation type="submission" date="2018-06" db="EMBL/GenBank/DDBJ databases">
        <title>Comparative genomics reveals the genomic features of Rhizophagus irregularis, R. cerebriforme, R. diaphanum and Gigaspora rosea, and their symbiotic lifestyle signature.</title>
        <authorList>
            <person name="Morin E."/>
            <person name="San Clemente H."/>
            <person name="Chen E.C.H."/>
            <person name="De La Providencia I."/>
            <person name="Hainaut M."/>
            <person name="Kuo A."/>
            <person name="Kohler A."/>
            <person name="Murat C."/>
            <person name="Tang N."/>
            <person name="Roy S."/>
            <person name="Loubradou J."/>
            <person name="Henrissat B."/>
            <person name="Grigoriev I.V."/>
            <person name="Corradi N."/>
            <person name="Roux C."/>
            <person name="Martin F.M."/>
        </authorList>
    </citation>
    <scope>NUCLEOTIDE SEQUENCE [LARGE SCALE GENOMIC DNA]</scope>
    <source>
        <strain evidence="2 3">DAOM 227022</strain>
    </source>
</reference>
<feature type="transmembrane region" description="Helical" evidence="1">
    <location>
        <begin position="68"/>
        <end position="91"/>
    </location>
</feature>
<dbReference type="AlphaFoldDB" id="A0A397TKJ1"/>
<gene>
    <name evidence="2" type="ORF">C1645_871317</name>
</gene>
<dbReference type="EMBL" id="QKYT01000029">
    <property type="protein sequence ID" value="RIA97436.1"/>
    <property type="molecule type" value="Genomic_DNA"/>
</dbReference>
<evidence type="ECO:0000313" key="3">
    <source>
        <dbReference type="Proteomes" id="UP000265703"/>
    </source>
</evidence>
<feature type="non-terminal residue" evidence="2">
    <location>
        <position position="1"/>
    </location>
</feature>